<sequence length="180" mass="20034">MSFEPIRCYTSADIKALQQTRTDEVVFLDLVSLESVRVARESYAVLRELLVPRNWLCGDLDLLSLVAGVSLELHKINHDLLPRFLVQEVKLDGDVLEALLVLKNSAIALLDLAKEIKEEIDDVDEDLISCKVERLGMSLLDTANLVLISDANIDSLQERVRALVGPIDALLAAPFVFHSE</sequence>
<dbReference type="Proteomes" id="UP001497457">
    <property type="component" value="Chromosome 8b"/>
</dbReference>
<evidence type="ECO:0000313" key="2">
    <source>
        <dbReference type="Proteomes" id="UP001497457"/>
    </source>
</evidence>
<dbReference type="AlphaFoldDB" id="A0ABC9G228"/>
<accession>A0ABC9G228</accession>
<evidence type="ECO:0000313" key="1">
    <source>
        <dbReference type="EMBL" id="CAL5085241.1"/>
    </source>
</evidence>
<keyword evidence="2" id="KW-1185">Reference proteome</keyword>
<gene>
    <name evidence="1" type="ORF">URODEC1_LOCUS110980</name>
</gene>
<protein>
    <submittedName>
        <fullName evidence="1">Uncharacterized protein</fullName>
    </submittedName>
</protein>
<organism evidence="1 2">
    <name type="scientific">Urochloa decumbens</name>
    <dbReference type="NCBI Taxonomy" id="240449"/>
    <lineage>
        <taxon>Eukaryota</taxon>
        <taxon>Viridiplantae</taxon>
        <taxon>Streptophyta</taxon>
        <taxon>Embryophyta</taxon>
        <taxon>Tracheophyta</taxon>
        <taxon>Spermatophyta</taxon>
        <taxon>Magnoliopsida</taxon>
        <taxon>Liliopsida</taxon>
        <taxon>Poales</taxon>
        <taxon>Poaceae</taxon>
        <taxon>PACMAD clade</taxon>
        <taxon>Panicoideae</taxon>
        <taxon>Panicodae</taxon>
        <taxon>Paniceae</taxon>
        <taxon>Melinidinae</taxon>
        <taxon>Urochloa</taxon>
    </lineage>
</organism>
<dbReference type="EMBL" id="OZ075118">
    <property type="protein sequence ID" value="CAL5085241.1"/>
    <property type="molecule type" value="Genomic_DNA"/>
</dbReference>
<name>A0ABC9G228_9POAL</name>
<proteinExistence type="predicted"/>
<reference evidence="1" key="1">
    <citation type="submission" date="2024-10" db="EMBL/GenBank/DDBJ databases">
        <authorList>
            <person name="Ryan C."/>
        </authorList>
    </citation>
    <scope>NUCLEOTIDE SEQUENCE [LARGE SCALE GENOMIC DNA]</scope>
</reference>